<proteinExistence type="predicted"/>
<dbReference type="PANTHER" id="PTHR35562">
    <property type="entry name" value="DNA ENDONUCLEASE SMRA-RELATED"/>
    <property type="match status" value="1"/>
</dbReference>
<dbReference type="InterPro" id="IPR036063">
    <property type="entry name" value="Smr_dom_sf"/>
</dbReference>
<evidence type="ECO:0000259" key="2">
    <source>
        <dbReference type="PROSITE" id="PS50828"/>
    </source>
</evidence>
<sequence>MRSRRRRAKFEHHDDLEDEVSRRGIRRSGRDHGAQHEIDLHGCSLESAVRRLGAGLARCRAGGKSKVLVITGKGYGSHGGRPVLGPGIERWLRGSDAQGLGVSGIRQVRGGGAFEVSIQRSRG</sequence>
<gene>
    <name evidence="3" type="ORF">Poly30_44490</name>
</gene>
<feature type="compositionally biased region" description="Basic and acidic residues" evidence="1">
    <location>
        <begin position="11"/>
        <end position="34"/>
    </location>
</feature>
<feature type="domain" description="Smr" evidence="2">
    <location>
        <begin position="38"/>
        <end position="119"/>
    </location>
</feature>
<dbReference type="AlphaFoldDB" id="A0A518EXS4"/>
<dbReference type="PROSITE" id="PS50828">
    <property type="entry name" value="SMR"/>
    <property type="match status" value="1"/>
</dbReference>
<dbReference type="SUPFAM" id="SSF160443">
    <property type="entry name" value="SMR domain-like"/>
    <property type="match status" value="1"/>
</dbReference>
<feature type="compositionally biased region" description="Basic residues" evidence="1">
    <location>
        <begin position="1"/>
        <end position="10"/>
    </location>
</feature>
<dbReference type="InterPro" id="IPR002625">
    <property type="entry name" value="Smr_dom"/>
</dbReference>
<evidence type="ECO:0000313" key="4">
    <source>
        <dbReference type="Proteomes" id="UP000320390"/>
    </source>
</evidence>
<dbReference type="SMART" id="SM00463">
    <property type="entry name" value="SMR"/>
    <property type="match status" value="1"/>
</dbReference>
<dbReference type="RefSeq" id="WP_419190485.1">
    <property type="nucleotide sequence ID" value="NZ_CP036434.1"/>
</dbReference>
<protein>
    <submittedName>
        <fullName evidence="3">Smr domain protein</fullName>
    </submittedName>
</protein>
<dbReference type="EMBL" id="CP036434">
    <property type="protein sequence ID" value="QDV08894.1"/>
    <property type="molecule type" value="Genomic_DNA"/>
</dbReference>
<dbReference type="PANTHER" id="PTHR35562:SF2">
    <property type="entry name" value="DNA ENDONUCLEASE SMRA-RELATED"/>
    <property type="match status" value="1"/>
</dbReference>
<dbReference type="Gene3D" id="3.30.1370.110">
    <property type="match status" value="1"/>
</dbReference>
<accession>A0A518EXS4</accession>
<dbReference type="Pfam" id="PF01713">
    <property type="entry name" value="Smr"/>
    <property type="match status" value="1"/>
</dbReference>
<dbReference type="Proteomes" id="UP000320390">
    <property type="component" value="Chromosome"/>
</dbReference>
<name>A0A518EXS4_9BACT</name>
<evidence type="ECO:0000313" key="3">
    <source>
        <dbReference type="EMBL" id="QDV08894.1"/>
    </source>
</evidence>
<reference evidence="3 4" key="1">
    <citation type="submission" date="2019-02" db="EMBL/GenBank/DDBJ databases">
        <title>Deep-cultivation of Planctomycetes and their phenomic and genomic characterization uncovers novel biology.</title>
        <authorList>
            <person name="Wiegand S."/>
            <person name="Jogler M."/>
            <person name="Boedeker C."/>
            <person name="Pinto D."/>
            <person name="Vollmers J."/>
            <person name="Rivas-Marin E."/>
            <person name="Kohn T."/>
            <person name="Peeters S.H."/>
            <person name="Heuer A."/>
            <person name="Rast P."/>
            <person name="Oberbeckmann S."/>
            <person name="Bunk B."/>
            <person name="Jeske O."/>
            <person name="Meyerdierks A."/>
            <person name="Storesund J.E."/>
            <person name="Kallscheuer N."/>
            <person name="Luecker S."/>
            <person name="Lage O.M."/>
            <person name="Pohl T."/>
            <person name="Merkel B.J."/>
            <person name="Hornburger P."/>
            <person name="Mueller R.-W."/>
            <person name="Bruemmer F."/>
            <person name="Labrenz M."/>
            <person name="Spormann A.M."/>
            <person name="Op den Camp H."/>
            <person name="Overmann J."/>
            <person name="Amann R."/>
            <person name="Jetten M.S.M."/>
            <person name="Mascher T."/>
            <person name="Medema M.H."/>
            <person name="Devos D.P."/>
            <person name="Kaster A.-K."/>
            <person name="Ovreas L."/>
            <person name="Rohde M."/>
            <person name="Galperin M.Y."/>
            <person name="Jogler C."/>
        </authorList>
    </citation>
    <scope>NUCLEOTIDE SEQUENCE [LARGE SCALE GENOMIC DNA]</scope>
    <source>
        <strain evidence="3 4">Poly30</strain>
    </source>
</reference>
<organism evidence="3 4">
    <name type="scientific">Saltatorellus ferox</name>
    <dbReference type="NCBI Taxonomy" id="2528018"/>
    <lineage>
        <taxon>Bacteria</taxon>
        <taxon>Pseudomonadati</taxon>
        <taxon>Planctomycetota</taxon>
        <taxon>Planctomycetia</taxon>
        <taxon>Planctomycetia incertae sedis</taxon>
        <taxon>Saltatorellus</taxon>
    </lineage>
</organism>
<evidence type="ECO:0000256" key="1">
    <source>
        <dbReference type="SAM" id="MobiDB-lite"/>
    </source>
</evidence>
<keyword evidence="4" id="KW-1185">Reference proteome</keyword>
<feature type="region of interest" description="Disordered" evidence="1">
    <location>
        <begin position="1"/>
        <end position="34"/>
    </location>
</feature>